<accession>A0A6S7H1S6</accession>
<feature type="coiled-coil region" evidence="1">
    <location>
        <begin position="634"/>
        <end position="661"/>
    </location>
</feature>
<dbReference type="PANTHER" id="PTHR37476:SF1">
    <property type="entry name" value="COILED-COIL DOMAIN-CONTAINING PROTEIN 171"/>
    <property type="match status" value="1"/>
</dbReference>
<dbReference type="OrthoDB" id="287623at2759"/>
<evidence type="ECO:0000256" key="2">
    <source>
        <dbReference type="SAM" id="MobiDB-lite"/>
    </source>
</evidence>
<dbReference type="PANTHER" id="PTHR37476">
    <property type="entry name" value="COILED-COIL DOMAIN-CONTAINING PROTEIN 171"/>
    <property type="match status" value="1"/>
</dbReference>
<sequence length="1001" mass="114902">MKEDQQEKQKIIQELSQQLEVHQQDFDILKRELNQAKKHQSEFDNNYNNCLTELQALVVTFGKSKSPVSKSGRNRESLSPLSSALLDELRQIVLDHQTFRTNAVNEAKQLKIMVENLTRENNGYQNLMWSRDQAVQDVKQAANQIKQELSEARLQLSNKQKDCSKLEMEVQELKKENEEEHRKCAKYHQEVIQLRNQHASENQTRLSFLHTIYQCLVAGQLYKSPTSGSSYEDFSWEDMMRLLSDQIGNHISELNRAKEKVAHMEETLNKKEHHIKETQDDHEATIKKLSQTLKERENSWKTQSKELEEHYGKLITDLHHRVQKTQEVADESWQNVQQLNTIKEELEVQNKTLKNSRKKYIKEKTALLASSALLAGTLWPACAQIEILKSQKRCLSDLNLRLSKLHEHTVFLCETLNGELSGNASVTQGTHALLRFRVGVVAVLALHRFVNLALRRKTGITVAGGPVEGLETSLVVRCGRSKSDVVQFQGVGMDKCVYVESLSVVSPTWFTNEQLLSHVVSSMNDLCEKIARRDDRESSNSCSPESCVSVTRIAKHCYQKLLGKLRDVFDDDCSDVVNQTRLQSSPRSNLSFVLANGLRRCLRKAGEPRKHRSTEPEELVKTLQNFILSLTQRLHKVEVERRDLRMKVNDIEMENDGLRKSVEKRQIKEEKVHKDMEDIRQKLTSTVPRAEFEKLYSELTNALEREKRAQDILNEQSDQLKNMERRLTTVNKNSEQADITLAEAVKNLSEAKMEIKRKEQNVRMVAKDTQLVESEKRLLHEKLDDAEKAMTGAAREKETVLIYLKSVQKGLEENKAAIKQTRQGFYDLSKFLLSDAKLGTEGYPVGPTLLACQSVVNVFLEVHQQTLVLVTQVEADKQAAQVKIESLESEITSCRSHINTLKGELTAAYQRQLSDDDVYQYGKTHLEAPATIPLNNSRDSHFIERNDSESYSREYVPLMRYESLSPIKSPRKPKENTYSSQHKRDSKTSDRSSRSTKPSNR</sequence>
<feature type="coiled-coil region" evidence="1">
    <location>
        <begin position="5"/>
        <end position="39"/>
    </location>
</feature>
<organism evidence="3 4">
    <name type="scientific">Paramuricea clavata</name>
    <name type="common">Red gorgonian</name>
    <name type="synonym">Violescent sea-whip</name>
    <dbReference type="NCBI Taxonomy" id="317549"/>
    <lineage>
        <taxon>Eukaryota</taxon>
        <taxon>Metazoa</taxon>
        <taxon>Cnidaria</taxon>
        <taxon>Anthozoa</taxon>
        <taxon>Octocorallia</taxon>
        <taxon>Malacalcyonacea</taxon>
        <taxon>Plexauridae</taxon>
        <taxon>Paramuricea</taxon>
    </lineage>
</organism>
<keyword evidence="1" id="KW-0175">Coiled coil</keyword>
<feature type="coiled-coil region" evidence="1">
    <location>
        <begin position="240"/>
        <end position="299"/>
    </location>
</feature>
<dbReference type="Proteomes" id="UP001152795">
    <property type="component" value="Unassembled WGS sequence"/>
</dbReference>
<evidence type="ECO:0000313" key="3">
    <source>
        <dbReference type="EMBL" id="CAB3998168.1"/>
    </source>
</evidence>
<feature type="compositionally biased region" description="Basic and acidic residues" evidence="2">
    <location>
        <begin position="982"/>
        <end position="993"/>
    </location>
</feature>
<feature type="coiled-coil region" evidence="1">
    <location>
        <begin position="336"/>
        <end position="363"/>
    </location>
</feature>
<gene>
    <name evidence="3" type="ORF">PACLA_8A040866</name>
</gene>
<protein>
    <submittedName>
        <fullName evidence="3">Uncharacterized protein</fullName>
    </submittedName>
</protein>
<reference evidence="3" key="1">
    <citation type="submission" date="2020-04" db="EMBL/GenBank/DDBJ databases">
        <authorList>
            <person name="Alioto T."/>
            <person name="Alioto T."/>
            <person name="Gomez Garrido J."/>
        </authorList>
    </citation>
    <scope>NUCLEOTIDE SEQUENCE</scope>
    <source>
        <strain evidence="3">A484AB</strain>
    </source>
</reference>
<proteinExistence type="predicted"/>
<evidence type="ECO:0000313" key="4">
    <source>
        <dbReference type="Proteomes" id="UP001152795"/>
    </source>
</evidence>
<name>A0A6S7H1S6_PARCT</name>
<feature type="coiled-coil region" evidence="1">
    <location>
        <begin position="689"/>
        <end position="796"/>
    </location>
</feature>
<feature type="coiled-coil region" evidence="1">
    <location>
        <begin position="100"/>
        <end position="197"/>
    </location>
</feature>
<dbReference type="EMBL" id="CACRXK020003288">
    <property type="protein sequence ID" value="CAB3998168.1"/>
    <property type="molecule type" value="Genomic_DNA"/>
</dbReference>
<dbReference type="AlphaFoldDB" id="A0A6S7H1S6"/>
<feature type="region of interest" description="Disordered" evidence="2">
    <location>
        <begin position="962"/>
        <end position="1001"/>
    </location>
</feature>
<keyword evidence="4" id="KW-1185">Reference proteome</keyword>
<feature type="coiled-coil region" evidence="1">
    <location>
        <begin position="870"/>
        <end position="904"/>
    </location>
</feature>
<comment type="caution">
    <text evidence="3">The sequence shown here is derived from an EMBL/GenBank/DDBJ whole genome shotgun (WGS) entry which is preliminary data.</text>
</comment>
<evidence type="ECO:0000256" key="1">
    <source>
        <dbReference type="SAM" id="Coils"/>
    </source>
</evidence>